<keyword evidence="4" id="KW-1185">Reference proteome</keyword>
<dbReference type="InterPro" id="IPR000182">
    <property type="entry name" value="GNAT_dom"/>
</dbReference>
<feature type="domain" description="N-acetyltransferase" evidence="1">
    <location>
        <begin position="1"/>
        <end position="119"/>
    </location>
</feature>
<evidence type="ECO:0000313" key="4">
    <source>
        <dbReference type="Proteomes" id="UP000282529"/>
    </source>
</evidence>
<sequence>MEGAPAAGTLASAQVAAGTAAEDIAPEKLVPVQEGDGFVLRENGTLIGEVTFLPLQGINTWLINYTYVAPLYRGKGIAKLLLDRVVSEARRQNKQIVPACSYAFVQFRDHSEYADVWRR</sequence>
<dbReference type="Gene3D" id="3.40.630.30">
    <property type="match status" value="1"/>
</dbReference>
<keyword evidence="3" id="KW-0808">Transferase</keyword>
<evidence type="ECO:0000259" key="1">
    <source>
        <dbReference type="PROSITE" id="PS51186"/>
    </source>
</evidence>
<feature type="domain" description="N-acetyltransferase" evidence="2">
    <location>
        <begin position="30"/>
        <end position="118"/>
    </location>
</feature>
<dbReference type="GO" id="GO:0016747">
    <property type="term" value="F:acyltransferase activity, transferring groups other than amino-acyl groups"/>
    <property type="evidence" value="ECO:0007669"/>
    <property type="project" value="InterPro"/>
</dbReference>
<dbReference type="InterPro" id="IPR016181">
    <property type="entry name" value="Acyl_CoA_acyltransferase"/>
</dbReference>
<dbReference type="EMBL" id="RQPI01000021">
    <property type="protein sequence ID" value="RQW08410.1"/>
    <property type="molecule type" value="Genomic_DNA"/>
</dbReference>
<dbReference type="Pfam" id="PF14542">
    <property type="entry name" value="Acetyltransf_CG"/>
    <property type="match status" value="1"/>
</dbReference>
<name>A0A3N9NZA0_9BACL</name>
<dbReference type="PROSITE" id="PS51186">
    <property type="entry name" value="GNAT"/>
    <property type="match status" value="1"/>
</dbReference>
<dbReference type="AlphaFoldDB" id="A0A3N9NZA0"/>
<gene>
    <name evidence="3" type="ORF">EH198_22485</name>
</gene>
<dbReference type="Proteomes" id="UP000282529">
    <property type="component" value="Unassembled WGS sequence"/>
</dbReference>
<comment type="caution">
    <text evidence="3">The sequence shown here is derived from an EMBL/GenBank/DDBJ whole genome shotgun (WGS) entry which is preliminary data.</text>
</comment>
<reference evidence="3 4" key="1">
    <citation type="submission" date="2018-11" db="EMBL/GenBank/DDBJ databases">
        <title>Genome sequence of strain 7197.</title>
        <authorList>
            <person name="Gao J."/>
            <person name="Sun J."/>
        </authorList>
    </citation>
    <scope>NUCLEOTIDE SEQUENCE [LARGE SCALE GENOMIC DNA]</scope>
    <source>
        <strain evidence="3 4">7197</strain>
    </source>
</reference>
<dbReference type="CDD" id="cd04301">
    <property type="entry name" value="NAT_SF"/>
    <property type="match status" value="1"/>
</dbReference>
<accession>A0A3N9NZA0</accession>
<dbReference type="InterPro" id="IPR031165">
    <property type="entry name" value="GNAT_YJDJ"/>
</dbReference>
<evidence type="ECO:0000259" key="2">
    <source>
        <dbReference type="PROSITE" id="PS51729"/>
    </source>
</evidence>
<evidence type="ECO:0000313" key="3">
    <source>
        <dbReference type="EMBL" id="RQW08410.1"/>
    </source>
</evidence>
<dbReference type="OrthoDB" id="9793389at2"/>
<organism evidence="3 4">
    <name type="scientific">Paenibacillus rhizophilus</name>
    <dbReference type="NCBI Taxonomy" id="1850366"/>
    <lineage>
        <taxon>Bacteria</taxon>
        <taxon>Bacillati</taxon>
        <taxon>Bacillota</taxon>
        <taxon>Bacilli</taxon>
        <taxon>Bacillales</taxon>
        <taxon>Paenibacillaceae</taxon>
        <taxon>Paenibacillus</taxon>
    </lineage>
</organism>
<dbReference type="PROSITE" id="PS51729">
    <property type="entry name" value="GNAT_YJDJ"/>
    <property type="match status" value="1"/>
</dbReference>
<protein>
    <submittedName>
        <fullName evidence="3">N-acetyltransferase</fullName>
    </submittedName>
</protein>
<dbReference type="SUPFAM" id="SSF55729">
    <property type="entry name" value="Acyl-CoA N-acyltransferases (Nat)"/>
    <property type="match status" value="1"/>
</dbReference>
<proteinExistence type="predicted"/>